<organism evidence="2 3">
    <name type="scientific">Pleuronectes platessa</name>
    <name type="common">European plaice</name>
    <dbReference type="NCBI Taxonomy" id="8262"/>
    <lineage>
        <taxon>Eukaryota</taxon>
        <taxon>Metazoa</taxon>
        <taxon>Chordata</taxon>
        <taxon>Craniata</taxon>
        <taxon>Vertebrata</taxon>
        <taxon>Euteleostomi</taxon>
        <taxon>Actinopterygii</taxon>
        <taxon>Neopterygii</taxon>
        <taxon>Teleostei</taxon>
        <taxon>Neoteleostei</taxon>
        <taxon>Acanthomorphata</taxon>
        <taxon>Carangaria</taxon>
        <taxon>Pleuronectiformes</taxon>
        <taxon>Pleuronectoidei</taxon>
        <taxon>Pleuronectidae</taxon>
        <taxon>Pleuronectes</taxon>
    </lineage>
</organism>
<protein>
    <submittedName>
        <fullName evidence="2">Uncharacterized protein</fullName>
    </submittedName>
</protein>
<reference evidence="2" key="1">
    <citation type="submission" date="2020-03" db="EMBL/GenBank/DDBJ databases">
        <authorList>
            <person name="Weist P."/>
        </authorList>
    </citation>
    <scope>NUCLEOTIDE SEQUENCE</scope>
</reference>
<dbReference type="Proteomes" id="UP001153269">
    <property type="component" value="Unassembled WGS sequence"/>
</dbReference>
<name>A0A9N7U087_PLEPL</name>
<evidence type="ECO:0000313" key="2">
    <source>
        <dbReference type="EMBL" id="CAB1421857.1"/>
    </source>
</evidence>
<evidence type="ECO:0000256" key="1">
    <source>
        <dbReference type="SAM" id="MobiDB-lite"/>
    </source>
</evidence>
<dbReference type="AlphaFoldDB" id="A0A9N7U087"/>
<feature type="region of interest" description="Disordered" evidence="1">
    <location>
        <begin position="121"/>
        <end position="143"/>
    </location>
</feature>
<accession>A0A9N7U087</accession>
<feature type="compositionally biased region" description="Basic and acidic residues" evidence="1">
    <location>
        <begin position="121"/>
        <end position="137"/>
    </location>
</feature>
<keyword evidence="3" id="KW-1185">Reference proteome</keyword>
<dbReference type="EMBL" id="CADEAL010000549">
    <property type="protein sequence ID" value="CAB1421857.1"/>
    <property type="molecule type" value="Genomic_DNA"/>
</dbReference>
<comment type="caution">
    <text evidence="2">The sequence shown here is derived from an EMBL/GenBank/DDBJ whole genome shotgun (WGS) entry which is preliminary data.</text>
</comment>
<proteinExistence type="predicted"/>
<gene>
    <name evidence="2" type="ORF">PLEPLA_LOCUS9745</name>
</gene>
<sequence length="143" mass="16194">MGQPIRVYSRHETYTYLGHKFNISGEWEGGLGVPNVEWTYTTTRLTHLIRMLNNDDAAVRELARASLLLDLRRRKVPLANTGQENFLGFRRKGNGKLDIQAAGCGCRSDWPDLNDLCNRAADKRKDKSQMSGRDDGASQRLTK</sequence>
<evidence type="ECO:0000313" key="3">
    <source>
        <dbReference type="Proteomes" id="UP001153269"/>
    </source>
</evidence>